<keyword evidence="7" id="KW-0539">Nucleus</keyword>
<accession>A0A165Z753</accession>
<dbReference type="Pfam" id="PF04082">
    <property type="entry name" value="Fungal_trans"/>
    <property type="match status" value="1"/>
</dbReference>
<dbReference type="GO" id="GO:0005634">
    <property type="term" value="C:nucleus"/>
    <property type="evidence" value="ECO:0007669"/>
    <property type="project" value="UniProtKB-SubCell"/>
</dbReference>
<feature type="compositionally biased region" description="Polar residues" evidence="8">
    <location>
        <begin position="304"/>
        <end position="313"/>
    </location>
</feature>
<evidence type="ECO:0000313" key="10">
    <source>
        <dbReference type="EMBL" id="KZT34006.1"/>
    </source>
</evidence>
<dbReference type="InterPro" id="IPR007219">
    <property type="entry name" value="XnlR_reg_dom"/>
</dbReference>
<feature type="region of interest" description="Disordered" evidence="8">
    <location>
        <begin position="853"/>
        <end position="901"/>
    </location>
</feature>
<evidence type="ECO:0000256" key="7">
    <source>
        <dbReference type="ARBA" id="ARBA00023242"/>
    </source>
</evidence>
<evidence type="ECO:0000256" key="5">
    <source>
        <dbReference type="ARBA" id="ARBA00023125"/>
    </source>
</evidence>
<proteinExistence type="predicted"/>
<organism evidence="10 11">
    <name type="scientific">Sistotremastrum suecicum HHB10207 ss-3</name>
    <dbReference type="NCBI Taxonomy" id="1314776"/>
    <lineage>
        <taxon>Eukaryota</taxon>
        <taxon>Fungi</taxon>
        <taxon>Dikarya</taxon>
        <taxon>Basidiomycota</taxon>
        <taxon>Agaricomycotina</taxon>
        <taxon>Agaricomycetes</taxon>
        <taxon>Sistotremastrales</taxon>
        <taxon>Sistotremastraceae</taxon>
        <taxon>Sistotremastrum</taxon>
    </lineage>
</organism>
<dbReference type="Gene3D" id="4.10.240.10">
    <property type="entry name" value="Zn(2)-C6 fungal-type DNA-binding domain"/>
    <property type="match status" value="1"/>
</dbReference>
<dbReference type="CDD" id="cd00067">
    <property type="entry name" value="GAL4"/>
    <property type="match status" value="1"/>
</dbReference>
<evidence type="ECO:0000259" key="9">
    <source>
        <dbReference type="PROSITE" id="PS50048"/>
    </source>
</evidence>
<dbReference type="AlphaFoldDB" id="A0A165Z753"/>
<protein>
    <recommendedName>
        <fullName evidence="9">Zn(2)-C6 fungal-type domain-containing protein</fullName>
    </recommendedName>
</protein>
<dbReference type="Pfam" id="PF00172">
    <property type="entry name" value="Zn_clus"/>
    <property type="match status" value="1"/>
</dbReference>
<dbReference type="GO" id="GO:0000981">
    <property type="term" value="F:DNA-binding transcription factor activity, RNA polymerase II-specific"/>
    <property type="evidence" value="ECO:0007669"/>
    <property type="project" value="InterPro"/>
</dbReference>
<dbReference type="PROSITE" id="PS50048">
    <property type="entry name" value="ZN2_CY6_FUNGAL_2"/>
    <property type="match status" value="1"/>
</dbReference>
<dbReference type="GO" id="GO:0003677">
    <property type="term" value="F:DNA binding"/>
    <property type="evidence" value="ECO:0007669"/>
    <property type="project" value="UniProtKB-KW"/>
</dbReference>
<keyword evidence="6" id="KW-0804">Transcription</keyword>
<dbReference type="EMBL" id="KV428205">
    <property type="protein sequence ID" value="KZT34006.1"/>
    <property type="molecule type" value="Genomic_DNA"/>
</dbReference>
<dbReference type="STRING" id="1314776.A0A165Z753"/>
<keyword evidence="2" id="KW-0479">Metal-binding</keyword>
<keyword evidence="4" id="KW-0805">Transcription regulation</keyword>
<evidence type="ECO:0000256" key="8">
    <source>
        <dbReference type="SAM" id="MobiDB-lite"/>
    </source>
</evidence>
<feature type="compositionally biased region" description="Low complexity" evidence="8">
    <location>
        <begin position="195"/>
        <end position="210"/>
    </location>
</feature>
<dbReference type="PANTHER" id="PTHR31313">
    <property type="entry name" value="TY1 ENHANCER ACTIVATOR"/>
    <property type="match status" value="1"/>
</dbReference>
<dbReference type="GO" id="GO:0008270">
    <property type="term" value="F:zinc ion binding"/>
    <property type="evidence" value="ECO:0007669"/>
    <property type="project" value="InterPro"/>
</dbReference>
<evidence type="ECO:0000313" key="11">
    <source>
        <dbReference type="Proteomes" id="UP000076798"/>
    </source>
</evidence>
<keyword evidence="5" id="KW-0238">DNA-binding</keyword>
<dbReference type="PANTHER" id="PTHR31313:SF78">
    <property type="entry name" value="TRANSCRIPTION FACTOR DOMAIN-CONTAINING PROTEIN"/>
    <property type="match status" value="1"/>
</dbReference>
<dbReference type="InterPro" id="IPR036864">
    <property type="entry name" value="Zn2-C6_fun-type_DNA-bd_sf"/>
</dbReference>
<name>A0A165Z753_9AGAM</name>
<evidence type="ECO:0000256" key="2">
    <source>
        <dbReference type="ARBA" id="ARBA00022723"/>
    </source>
</evidence>
<dbReference type="SUPFAM" id="SSF57701">
    <property type="entry name" value="Zn2/Cys6 DNA-binding domain"/>
    <property type="match status" value="1"/>
</dbReference>
<feature type="compositionally biased region" description="Polar residues" evidence="8">
    <location>
        <begin position="240"/>
        <end position="272"/>
    </location>
</feature>
<dbReference type="InterPro" id="IPR001138">
    <property type="entry name" value="Zn2Cys6_DnaBD"/>
</dbReference>
<gene>
    <name evidence="10" type="ORF">SISSUDRAFT_1132168</name>
</gene>
<feature type="region of interest" description="Disordered" evidence="8">
    <location>
        <begin position="240"/>
        <end position="314"/>
    </location>
</feature>
<evidence type="ECO:0000256" key="1">
    <source>
        <dbReference type="ARBA" id="ARBA00004123"/>
    </source>
</evidence>
<dbReference type="CDD" id="cd12148">
    <property type="entry name" value="fungal_TF_MHR"/>
    <property type="match status" value="1"/>
</dbReference>
<feature type="domain" description="Zn(2)-C6 fungal-type" evidence="9">
    <location>
        <begin position="92"/>
        <end position="124"/>
    </location>
</feature>
<feature type="compositionally biased region" description="Basic and acidic residues" evidence="8">
    <location>
        <begin position="279"/>
        <end position="292"/>
    </location>
</feature>
<comment type="subcellular location">
    <subcellularLocation>
        <location evidence="1">Nucleus</location>
    </subcellularLocation>
</comment>
<keyword evidence="3" id="KW-0862">Zinc</keyword>
<dbReference type="InterPro" id="IPR051615">
    <property type="entry name" value="Transcr_Regulatory_Elem"/>
</dbReference>
<feature type="region of interest" description="Disordered" evidence="8">
    <location>
        <begin position="187"/>
        <end position="218"/>
    </location>
</feature>
<dbReference type="Proteomes" id="UP000076798">
    <property type="component" value="Unassembled WGS sequence"/>
</dbReference>
<dbReference type="GO" id="GO:0006351">
    <property type="term" value="P:DNA-templated transcription"/>
    <property type="evidence" value="ECO:0007669"/>
    <property type="project" value="InterPro"/>
</dbReference>
<evidence type="ECO:0000256" key="3">
    <source>
        <dbReference type="ARBA" id="ARBA00022833"/>
    </source>
</evidence>
<dbReference type="PROSITE" id="PS00463">
    <property type="entry name" value="ZN2_CY6_FUNGAL_1"/>
    <property type="match status" value="1"/>
</dbReference>
<evidence type="ECO:0000256" key="6">
    <source>
        <dbReference type="ARBA" id="ARBA00023163"/>
    </source>
</evidence>
<reference evidence="10 11" key="1">
    <citation type="journal article" date="2016" name="Mol. Biol. Evol.">
        <title>Comparative Genomics of Early-Diverging Mushroom-Forming Fungi Provides Insights into the Origins of Lignocellulose Decay Capabilities.</title>
        <authorList>
            <person name="Nagy L.G."/>
            <person name="Riley R."/>
            <person name="Tritt A."/>
            <person name="Adam C."/>
            <person name="Daum C."/>
            <person name="Floudas D."/>
            <person name="Sun H."/>
            <person name="Yadav J.S."/>
            <person name="Pangilinan J."/>
            <person name="Larsson K.H."/>
            <person name="Matsuura K."/>
            <person name="Barry K."/>
            <person name="Labutti K."/>
            <person name="Kuo R."/>
            <person name="Ohm R.A."/>
            <person name="Bhattacharya S.S."/>
            <person name="Shirouzu T."/>
            <person name="Yoshinaga Y."/>
            <person name="Martin F.M."/>
            <person name="Grigoriev I.V."/>
            <person name="Hibbett D.S."/>
        </authorList>
    </citation>
    <scope>NUCLEOTIDE SEQUENCE [LARGE SCALE GENOMIC DNA]</scope>
    <source>
        <strain evidence="10 11">HHB10207 ss-3</strain>
    </source>
</reference>
<dbReference type="SMART" id="SM00906">
    <property type="entry name" value="Fungal_trans"/>
    <property type="match status" value="1"/>
</dbReference>
<dbReference type="OrthoDB" id="2123952at2759"/>
<sequence length="917" mass="103237">MVVYIVVLREELLFLGKSDPQKLIYRPRCGCIDCRRRRNSPCPMSLNLSAAPPQRPDAVRVQTRRRRCQNGTVQGVREEYHLFSQRLSYHSACDHCRKSKSKCKPGTRSGRCANCETANLSCEYSGPSRKRGPAKGYLHAVERRLHDAEALLGIVLSLPDPRAQTLVADLSDNSYIKSIFSQVDASAFGPSGRQSHSGPPASSSKDSSGSTVDPLVTGPTNQWQLQTIEEFMQRVSNNQSVTRLTDQDRQASSAFSVGSSMTDPRQPSSTAVNIAVSGDDGRSSKESDEDHGNLGSNPGPGDNALSSRGQLSTDDSHQGRFIAIVHDEVSDDSHRFVIMAMRVGSLFSEGAENLQSHKHRFGENVPLNRMQTSSTLDMPSREVQEHLLNIHFTYTYACFPIVHPSEVMEKFRQCWNGSSEFNCSVEFRLILLAIFSLSARHSTRFSAARHETQGIMLWEAGNNYFNQAKGIINLTYDVSRPETCQALLLLATREFGVGAMAEAWLYTGMAIRMAQDLGMHRAADGWRRNGQSVFTSAQKWLRKRIWSSCVKLDRYISMYMGRPIMIHESDYDTELPEELADEEQDFWRPDPERPQAPHYKPVQGRVTSCCHADSRLCRIIARILDSLYLIQKTRSRSDRASRTTLNQDLETWQEHLPELLQLPDYEAISRAPPHVLILHLQYWTAVVLLHRPFIRFEADSKDPELPAPLTKCIEACDKISELVSAYRLNFSLETIPPFVSFEIFGAGIIRAAVVRMKPSDQQSAEELKCTIDFLSDIEIVWPSAAVCRRLLEQSKQIGPSEQTMHDGPDAAGNDAFHWQTDPRPFMSQLFDLPGTFERDQNFHELWSAAMNPVSPRPSPVLPWQNDSEMEDTQQNDNSDSGKGSRIVGELRHLSLSTDRSTMEAAELLSQLHRHPRA</sequence>
<dbReference type="SMART" id="SM00066">
    <property type="entry name" value="GAL4"/>
    <property type="match status" value="1"/>
</dbReference>
<evidence type="ECO:0000256" key="4">
    <source>
        <dbReference type="ARBA" id="ARBA00023015"/>
    </source>
</evidence>
<keyword evidence="11" id="KW-1185">Reference proteome</keyword>